<proteinExistence type="predicted"/>
<gene>
    <name evidence="1" type="ORF">C8D90_1055</name>
</gene>
<organism evidence="1 2">
    <name type="scientific">Enterobacillus tribolii</name>
    <dbReference type="NCBI Taxonomy" id="1487935"/>
    <lineage>
        <taxon>Bacteria</taxon>
        <taxon>Pseudomonadati</taxon>
        <taxon>Pseudomonadota</taxon>
        <taxon>Gammaproteobacteria</taxon>
        <taxon>Enterobacterales</taxon>
        <taxon>Hafniaceae</taxon>
        <taxon>Enterobacillus</taxon>
    </lineage>
</organism>
<dbReference type="InterPro" id="IPR030852">
    <property type="entry name" value="RcsF"/>
</dbReference>
<evidence type="ECO:0000313" key="2">
    <source>
        <dbReference type="Proteomes" id="UP000254848"/>
    </source>
</evidence>
<name>A0A370QPP7_9GAMM</name>
<dbReference type="NCBIfam" id="NF008048">
    <property type="entry name" value="PRK10781.1"/>
    <property type="match status" value="1"/>
</dbReference>
<dbReference type="Pfam" id="PF16358">
    <property type="entry name" value="RcsF"/>
    <property type="match status" value="1"/>
</dbReference>
<dbReference type="EMBL" id="QRAP01000005">
    <property type="protein sequence ID" value="RDK90732.1"/>
    <property type="molecule type" value="Genomic_DNA"/>
</dbReference>
<evidence type="ECO:0000313" key="1">
    <source>
        <dbReference type="EMBL" id="RDK90732.1"/>
    </source>
</evidence>
<dbReference type="GO" id="GO:0035556">
    <property type="term" value="P:intracellular signal transduction"/>
    <property type="evidence" value="ECO:0007669"/>
    <property type="project" value="InterPro"/>
</dbReference>
<dbReference type="Proteomes" id="UP000254848">
    <property type="component" value="Unassembled WGS sequence"/>
</dbReference>
<accession>A0A370QPP7</accession>
<keyword evidence="2" id="KW-1185">Reference proteome</keyword>
<dbReference type="Gene3D" id="3.30.110.70">
    <property type="entry name" value="Hypothetical protein apc22750. Chain B"/>
    <property type="match status" value="1"/>
</dbReference>
<comment type="caution">
    <text evidence="1">The sequence shown here is derived from an EMBL/GenBank/DDBJ whole genome shotgun (WGS) entry which is preliminary data.</text>
</comment>
<protein>
    <submittedName>
        <fullName evidence="1">RcsF protein</fullName>
    </submittedName>
</protein>
<sequence>MIEPAAPEKPAHTAPRPSPVKLYQNAEELVGKPFRDLGEVSGSVCQTTSQGNAPSLTTARKRMLTKAAGMKANAVLLHQCVVLSDSNGCYRQALCQGSALNVSEQ</sequence>
<reference evidence="1 2" key="1">
    <citation type="submission" date="2018-07" db="EMBL/GenBank/DDBJ databases">
        <title>Genomic Encyclopedia of Type Strains, Phase IV (KMG-IV): sequencing the most valuable type-strain genomes for metagenomic binning, comparative biology and taxonomic classification.</title>
        <authorList>
            <person name="Goeker M."/>
        </authorList>
    </citation>
    <scope>NUCLEOTIDE SEQUENCE [LARGE SCALE GENOMIC DNA]</scope>
    <source>
        <strain evidence="1 2">DSM 103736</strain>
    </source>
</reference>
<dbReference type="GO" id="GO:0009279">
    <property type="term" value="C:cell outer membrane"/>
    <property type="evidence" value="ECO:0007669"/>
    <property type="project" value="InterPro"/>
</dbReference>
<dbReference type="AlphaFoldDB" id="A0A370QPP7"/>